<accession>A0A846XVM5</accession>
<dbReference type="SMART" id="SM00530">
    <property type="entry name" value="HTH_XRE"/>
    <property type="match status" value="1"/>
</dbReference>
<dbReference type="Pfam" id="PF06114">
    <property type="entry name" value="Peptidase_M78"/>
    <property type="match status" value="1"/>
</dbReference>
<dbReference type="PROSITE" id="PS50943">
    <property type="entry name" value="HTH_CROC1"/>
    <property type="match status" value="1"/>
</dbReference>
<evidence type="ECO:0000256" key="1">
    <source>
        <dbReference type="ARBA" id="ARBA00007227"/>
    </source>
</evidence>
<keyword evidence="5" id="KW-1185">Reference proteome</keyword>
<dbReference type="Proteomes" id="UP000565711">
    <property type="component" value="Unassembled WGS sequence"/>
</dbReference>
<comment type="caution">
    <text evidence="4">The sequence shown here is derived from an EMBL/GenBank/DDBJ whole genome shotgun (WGS) entry which is preliminary data.</text>
</comment>
<dbReference type="Gene3D" id="1.10.260.40">
    <property type="entry name" value="lambda repressor-like DNA-binding domains"/>
    <property type="match status" value="1"/>
</dbReference>
<dbReference type="InterPro" id="IPR010982">
    <property type="entry name" value="Lambda_DNA-bd_dom_sf"/>
</dbReference>
<evidence type="ECO:0000256" key="2">
    <source>
        <dbReference type="SAM" id="MobiDB-lite"/>
    </source>
</evidence>
<sequence>MDESLAAVGARIRSLMPLGMSQRVLAVRTGMKPDALSRALNGQRGFSTTELARVAEELGADLYWLVTGNEDPHRVRIAARHSWDQNLRVSTNPGRSTDDEVLAHVVHIYSVAFPDGPPAGPPLPDSAVRMREVLGADFVGKFAAVAEERLGVDVVRVSGLTTDYSLTIGARAVVLLATTPSWFRSNWSLAHELAHLALGHHGDTAEPAEREEAPANRFAAELLLPREVILQGNWQHMDERGLANFLWRTGVSTAALKNRLDVLRVQVSSRVAAAMQESTPRLIRAHADAPACVQSVIVRQQRSSARRFPSTVVDALQSRVEIGAASPRDLAWVLDVPIDEIDFPEPDDEQLAEAYAERLQDRPSTADLKRWAAGSRQAG</sequence>
<dbReference type="InterPro" id="IPR010359">
    <property type="entry name" value="IrrE_HExxH"/>
</dbReference>
<evidence type="ECO:0000259" key="3">
    <source>
        <dbReference type="PROSITE" id="PS50943"/>
    </source>
</evidence>
<evidence type="ECO:0000313" key="5">
    <source>
        <dbReference type="Proteomes" id="UP000565711"/>
    </source>
</evidence>
<dbReference type="InterPro" id="IPR001387">
    <property type="entry name" value="Cro/C1-type_HTH"/>
</dbReference>
<feature type="region of interest" description="Disordered" evidence="2">
    <location>
        <begin position="357"/>
        <end position="379"/>
    </location>
</feature>
<comment type="similarity">
    <text evidence="1">Belongs to the short-chain fatty acyl-CoA assimilation regulator (ScfR) family.</text>
</comment>
<gene>
    <name evidence="4" type="ORF">HGA08_05580</name>
</gene>
<feature type="domain" description="HTH cro/C1-type" evidence="3">
    <location>
        <begin position="18"/>
        <end position="65"/>
    </location>
</feature>
<dbReference type="GO" id="GO:0003677">
    <property type="term" value="F:DNA binding"/>
    <property type="evidence" value="ECO:0007669"/>
    <property type="project" value="InterPro"/>
</dbReference>
<name>A0A846XVM5_9NOCA</name>
<reference evidence="4 5" key="1">
    <citation type="submission" date="2020-04" db="EMBL/GenBank/DDBJ databases">
        <title>MicrobeNet Type strains.</title>
        <authorList>
            <person name="Nicholson A.C."/>
        </authorList>
    </citation>
    <scope>NUCLEOTIDE SEQUENCE [LARGE SCALE GENOMIC DNA]</scope>
    <source>
        <strain evidence="4 5">JCM 12354</strain>
    </source>
</reference>
<dbReference type="CDD" id="cd00093">
    <property type="entry name" value="HTH_XRE"/>
    <property type="match status" value="1"/>
</dbReference>
<dbReference type="InterPro" id="IPR052345">
    <property type="entry name" value="Rad_response_metalloprotease"/>
</dbReference>
<dbReference type="EMBL" id="JAAXOP010000002">
    <property type="protein sequence ID" value="NKY49685.1"/>
    <property type="molecule type" value="Genomic_DNA"/>
</dbReference>
<dbReference type="PANTHER" id="PTHR43236:SF1">
    <property type="entry name" value="BLL7220 PROTEIN"/>
    <property type="match status" value="1"/>
</dbReference>
<dbReference type="RefSeq" id="WP_067867662.1">
    <property type="nucleotide sequence ID" value="NZ_JAAXOP010000002.1"/>
</dbReference>
<proteinExistence type="inferred from homology"/>
<dbReference type="AlphaFoldDB" id="A0A846XVM5"/>
<protein>
    <submittedName>
        <fullName evidence="4">ImmA/IrrE family metallo-endopeptidase</fullName>
    </submittedName>
</protein>
<evidence type="ECO:0000313" key="4">
    <source>
        <dbReference type="EMBL" id="NKY49685.1"/>
    </source>
</evidence>
<dbReference type="PANTHER" id="PTHR43236">
    <property type="entry name" value="ANTITOXIN HIGA1"/>
    <property type="match status" value="1"/>
</dbReference>
<dbReference type="Pfam" id="PF01381">
    <property type="entry name" value="HTH_3"/>
    <property type="match status" value="1"/>
</dbReference>
<organism evidence="4 5">
    <name type="scientific">Nocardia vermiculata</name>
    <dbReference type="NCBI Taxonomy" id="257274"/>
    <lineage>
        <taxon>Bacteria</taxon>
        <taxon>Bacillati</taxon>
        <taxon>Actinomycetota</taxon>
        <taxon>Actinomycetes</taxon>
        <taxon>Mycobacteriales</taxon>
        <taxon>Nocardiaceae</taxon>
        <taxon>Nocardia</taxon>
    </lineage>
</organism>
<dbReference type="Gene3D" id="1.10.10.2910">
    <property type="match status" value="1"/>
</dbReference>
<dbReference type="SUPFAM" id="SSF47413">
    <property type="entry name" value="lambda repressor-like DNA-binding domains"/>
    <property type="match status" value="1"/>
</dbReference>